<gene>
    <name evidence="1" type="ORF">CFR71_12860</name>
</gene>
<protein>
    <submittedName>
        <fullName evidence="1">Uncharacterized protein</fullName>
    </submittedName>
</protein>
<evidence type="ECO:0000313" key="2">
    <source>
        <dbReference type="Proteomes" id="UP000247609"/>
    </source>
</evidence>
<reference evidence="1 2" key="1">
    <citation type="submission" date="2017-07" db="EMBL/GenBank/DDBJ databases">
        <title>A draft genome sequence of Komagataeibacter sp. T5K1.</title>
        <authorList>
            <person name="Skraban J."/>
            <person name="Cleenwerck I."/>
            <person name="Vandamme P."/>
            <person name="Trcek J."/>
        </authorList>
    </citation>
    <scope>NUCLEOTIDE SEQUENCE [LARGE SCALE GENOMIC DNA]</scope>
    <source>
        <strain evidence="1 2">T5K1</strain>
    </source>
</reference>
<organism evidence="1 2">
    <name type="scientific">Novacetimonas pomaceti</name>
    <dbReference type="NCBI Taxonomy" id="2021998"/>
    <lineage>
        <taxon>Bacteria</taxon>
        <taxon>Pseudomonadati</taxon>
        <taxon>Pseudomonadota</taxon>
        <taxon>Alphaproteobacteria</taxon>
        <taxon>Acetobacterales</taxon>
        <taxon>Acetobacteraceae</taxon>
        <taxon>Novacetimonas</taxon>
    </lineage>
</organism>
<dbReference type="AlphaFoldDB" id="A0A318Q7S2"/>
<comment type="caution">
    <text evidence="1">The sequence shown here is derived from an EMBL/GenBank/DDBJ whole genome shotgun (WGS) entry which is preliminary data.</text>
</comment>
<dbReference type="Proteomes" id="UP000247609">
    <property type="component" value="Unassembled WGS sequence"/>
</dbReference>
<evidence type="ECO:0000313" key="1">
    <source>
        <dbReference type="EMBL" id="PYD74790.1"/>
    </source>
</evidence>
<accession>A0A318Q7S2</accession>
<sequence length="73" mass="8532">MINGAWVCSPRSLLPKQPLNIKKFLVKLFSKSFEERRLFEKRQHPKTFIIQERDVGRGRVFSKRGANGSSTRK</sequence>
<dbReference type="EMBL" id="NOXG01000023">
    <property type="protein sequence ID" value="PYD74790.1"/>
    <property type="molecule type" value="Genomic_DNA"/>
</dbReference>
<proteinExistence type="predicted"/>
<name>A0A318Q7S2_9PROT</name>